<feature type="compositionally biased region" description="Basic and acidic residues" evidence="4">
    <location>
        <begin position="728"/>
        <end position="743"/>
    </location>
</feature>
<dbReference type="GO" id="GO:0034727">
    <property type="term" value="P:piecemeal microautophagy of the nucleus"/>
    <property type="evidence" value="ECO:0007669"/>
    <property type="project" value="TreeGrafter"/>
</dbReference>
<feature type="compositionally biased region" description="Polar residues" evidence="4">
    <location>
        <begin position="348"/>
        <end position="364"/>
    </location>
</feature>
<feature type="compositionally biased region" description="Basic and acidic residues" evidence="4">
    <location>
        <begin position="560"/>
        <end position="573"/>
    </location>
</feature>
<dbReference type="InterPro" id="IPR018731">
    <property type="entry name" value="Atg13_N"/>
</dbReference>
<dbReference type="STRING" id="114155.A0A4Q9PX63"/>
<keyword evidence="7" id="KW-1185">Reference proteome</keyword>
<feature type="compositionally biased region" description="Polar residues" evidence="4">
    <location>
        <begin position="609"/>
        <end position="619"/>
    </location>
</feature>
<evidence type="ECO:0000259" key="5">
    <source>
        <dbReference type="Pfam" id="PF10033"/>
    </source>
</evidence>
<sequence length="751" mass="79992">MSNETQKADQIAHRLYSKLALVVNHARATIEPSPAAKVDKWFNLETPDPELFREHTRVYRSISTSPAVPLFQLQVLLCTPELATNQVLVYLSPDSSRVRIDPTPRYIVLESWNLEYAPHPYNHHQTQDVAPSTMYKHGIPLFRSIFTLLRVLPVWKLARRLRRRTGGSRSGNFSIRLRVDGVDGDIRADEVLSFDTAPPALALVLQTDKHSLPPITHPMGELAVSVTYLTSPNFQLDTLESLLSSRFLSLDEGPDFTPTLIKNQQRDSISGSPGSLPLRTSLPRSPPRSVADRFVIPPPSAATASSHGRSPSFSSAQGARGSPAGSPRLGNIPLPVTRNLSGAGMGTSGVSDSSSIRQGAGSISSREEVSALAARIRRESMQGRSSAESPTGVPIRRTPITTVNAFKSSTISSGSPSLHSPSPSLRQQSPLSTGAGPSLPGRPAQSPTSSRVPPSPIGSGANFPSSPITPARPSPPFVPSNLGSGRPSSGEGVSASPLSASPRKRYSSSFGQRYATPSSGVGEASPRGSPGSGPKEIVQPPAYLTSNTDDDDISAFVQEIDARRPLLSRREGSESPVPTPPLTSHTRTSTIDEESESSRSSDVALRPRTLSTPVLTTESAVDERLRDMKEAFMASLEGFGSRGSRREASASTDRTATGPASTSRRPLGDPIAYPSVGRRESPLGDSPQDRDIAPGAAGGILLPPAYVRPRLVSTGSVRSGFSVASEEVLGRMDPELGGSDERRSRRGPLGS</sequence>
<dbReference type="GO" id="GO:0000407">
    <property type="term" value="C:phagophore assembly site"/>
    <property type="evidence" value="ECO:0007669"/>
    <property type="project" value="TreeGrafter"/>
</dbReference>
<dbReference type="AlphaFoldDB" id="A0A4Q9PX63"/>
<evidence type="ECO:0000256" key="3">
    <source>
        <dbReference type="RuleBase" id="RU361214"/>
    </source>
</evidence>
<feature type="compositionally biased region" description="Polar residues" evidence="4">
    <location>
        <begin position="652"/>
        <end position="664"/>
    </location>
</feature>
<evidence type="ECO:0000256" key="2">
    <source>
        <dbReference type="ARBA" id="ARBA00023006"/>
    </source>
</evidence>
<feature type="compositionally biased region" description="Low complexity" evidence="4">
    <location>
        <begin position="408"/>
        <end position="432"/>
    </location>
</feature>
<feature type="region of interest" description="Disordered" evidence="4">
    <location>
        <begin position="636"/>
        <end position="700"/>
    </location>
</feature>
<evidence type="ECO:0000313" key="6">
    <source>
        <dbReference type="EMBL" id="TBU59297.1"/>
    </source>
</evidence>
<proteinExistence type="inferred from homology"/>
<dbReference type="GO" id="GO:0000423">
    <property type="term" value="P:mitophagy"/>
    <property type="evidence" value="ECO:0007669"/>
    <property type="project" value="TreeGrafter"/>
</dbReference>
<feature type="region of interest" description="Disordered" evidence="4">
    <location>
        <begin position="258"/>
        <end position="622"/>
    </location>
</feature>
<name>A0A4Q9PX63_9APHY</name>
<feature type="region of interest" description="Disordered" evidence="4">
    <location>
        <begin position="722"/>
        <end position="751"/>
    </location>
</feature>
<dbReference type="Proteomes" id="UP000292082">
    <property type="component" value="Unassembled WGS sequence"/>
</dbReference>
<protein>
    <recommendedName>
        <fullName evidence="3">Autophagy-related protein 13</fullName>
    </recommendedName>
</protein>
<dbReference type="PANTHER" id="PTHR13430:SF4">
    <property type="entry name" value="AUTOPHAGY-RELATED PROTEIN 13"/>
    <property type="match status" value="1"/>
</dbReference>
<dbReference type="InterPro" id="IPR036570">
    <property type="entry name" value="HORMA_dom_sf"/>
</dbReference>
<dbReference type="InterPro" id="IPR040182">
    <property type="entry name" value="ATG13"/>
</dbReference>
<dbReference type="PANTHER" id="PTHR13430">
    <property type="match status" value="1"/>
</dbReference>
<dbReference type="GO" id="GO:0005829">
    <property type="term" value="C:cytosol"/>
    <property type="evidence" value="ECO:0007669"/>
    <property type="project" value="TreeGrafter"/>
</dbReference>
<feature type="compositionally biased region" description="Polar residues" evidence="4">
    <location>
        <begin position="302"/>
        <end position="317"/>
    </location>
</feature>
<dbReference type="Gene3D" id="3.30.900.10">
    <property type="entry name" value="HORMA domain"/>
    <property type="match status" value="1"/>
</dbReference>
<feature type="compositionally biased region" description="Basic and acidic residues" evidence="4">
    <location>
        <begin position="677"/>
        <end position="692"/>
    </location>
</feature>
<dbReference type="GO" id="GO:1990316">
    <property type="term" value="C:Atg1/ULK1 kinase complex"/>
    <property type="evidence" value="ECO:0007669"/>
    <property type="project" value="InterPro"/>
</dbReference>
<dbReference type="GO" id="GO:0034497">
    <property type="term" value="P:protein localization to phagophore assembly site"/>
    <property type="evidence" value="ECO:0007669"/>
    <property type="project" value="TreeGrafter"/>
</dbReference>
<reference evidence="6 7" key="1">
    <citation type="submission" date="2019-01" db="EMBL/GenBank/DDBJ databases">
        <title>Draft genome sequences of three monokaryotic isolates of the white-rot basidiomycete fungus Dichomitus squalens.</title>
        <authorList>
            <consortium name="DOE Joint Genome Institute"/>
            <person name="Lopez S.C."/>
            <person name="Andreopoulos B."/>
            <person name="Pangilinan J."/>
            <person name="Lipzen A."/>
            <person name="Riley R."/>
            <person name="Ahrendt S."/>
            <person name="Ng V."/>
            <person name="Barry K."/>
            <person name="Daum C."/>
            <person name="Grigoriev I.V."/>
            <person name="Hilden K.S."/>
            <person name="Makela M.R."/>
            <person name="de Vries R.P."/>
        </authorList>
    </citation>
    <scope>NUCLEOTIDE SEQUENCE [LARGE SCALE GENOMIC DNA]</scope>
    <source>
        <strain evidence="6 7">CBS 464.89</strain>
    </source>
</reference>
<feature type="compositionally biased region" description="Polar residues" evidence="4">
    <location>
        <begin position="260"/>
        <end position="269"/>
    </location>
</feature>
<gene>
    <name evidence="6" type="ORF">BD310DRAFT_948064</name>
</gene>
<feature type="domain" description="Autophagy-related protein 13 N-terminal" evidence="5">
    <location>
        <begin position="13"/>
        <end position="234"/>
    </location>
</feature>
<organism evidence="6 7">
    <name type="scientific">Dichomitus squalens</name>
    <dbReference type="NCBI Taxonomy" id="114155"/>
    <lineage>
        <taxon>Eukaryota</taxon>
        <taxon>Fungi</taxon>
        <taxon>Dikarya</taxon>
        <taxon>Basidiomycota</taxon>
        <taxon>Agaricomycotina</taxon>
        <taxon>Agaricomycetes</taxon>
        <taxon>Polyporales</taxon>
        <taxon>Polyporaceae</taxon>
        <taxon>Dichomitus</taxon>
    </lineage>
</organism>
<evidence type="ECO:0000256" key="1">
    <source>
        <dbReference type="ARBA" id="ARBA00005246"/>
    </source>
</evidence>
<dbReference type="Pfam" id="PF10033">
    <property type="entry name" value="ATG13"/>
    <property type="match status" value="1"/>
</dbReference>
<keyword evidence="2 3" id="KW-0072">Autophagy</keyword>
<evidence type="ECO:0000313" key="7">
    <source>
        <dbReference type="Proteomes" id="UP000292082"/>
    </source>
</evidence>
<accession>A0A4Q9PX63</accession>
<feature type="compositionally biased region" description="Polar residues" evidence="4">
    <location>
        <begin position="507"/>
        <end position="519"/>
    </location>
</feature>
<evidence type="ECO:0000256" key="4">
    <source>
        <dbReference type="SAM" id="MobiDB-lite"/>
    </source>
</evidence>
<dbReference type="EMBL" id="ML145115">
    <property type="protein sequence ID" value="TBU59297.1"/>
    <property type="molecule type" value="Genomic_DNA"/>
</dbReference>
<feature type="compositionally biased region" description="Low complexity" evidence="4">
    <location>
        <begin position="270"/>
        <end position="289"/>
    </location>
</feature>
<comment type="similarity">
    <text evidence="1 3">Belongs to the ATG13 family. Fungi subfamily.</text>
</comment>